<proteinExistence type="predicted"/>
<sequence length="1425" mass="163518">MKHRLYFLLFFLSALSSLNAEPNIIVEHYTVERGLPNNMVNCTLKDSDGFIWFGTWYGLCSFDGVKFKTYDNRDGLLYSPTPPRKIQKIVEDKNGFLWINTIEGTLYLFDKRNEHFLPIYDNVEKYAENTQIIKIQNTSDGEVFLLTKGKSLLRAYASCKEKNEVDIQLLFDSNPYIDTYNFHLKHNVFGETQEYLNWIGMDDKIFSYRKGKNVADEPADFLFAKTGVTSPEVFTCASGDNTHLWVGDNAGNIYCIDPDLGSVNKYELPDIKKAIKNILVINDNIVYICVSGQGVYEYNIPKDQWQKLAIDINAEEVLHSFMDKYDKIWFEEGEKALVYYDPLNKTDKRFYLPQGKSIGNWEVQDAGEQGLFVLTPAGEMLMFERESLSMIRMNLLKQFADIPSDRLFVNQMLDKDGILWLSSATAGVYRINFPPKQFRLFDPQTFTQTPHTERDVSNMGITALYQTKNGDIWIGTQWSELYQLDRSGKLKQVFSASNYAVGNVSHSMEDKNGNLWFSTKGNGLVKAIPDPYVPYGFRFVRYSNNPNVLSSLPGNDVCFTFQDSKDRIWVGLSGGGLNLLQENDNGVSFKHKYNGFKQYPSYGLYMEVCNITENNGRIWIGTTDGLMSFDMNFNTPEDIIFETYRDQNLSGISDNDMYVLYKDTDSQIWMSAFGGGLNKLTGYDEEKREPVFTSYGIREGLNNGVVMSITEDDAGGLWFVTESGISRFDKQTERFRNYDKYDGFPDVTIEKGGALKAIDNELWLGCKQGILVFSPNKLQSYHHDYATYIIDLKISNTDFRSFKDKKTTKESIKYTGRVRLKHGQSMFTIEFAALNYYNLNRISYKYILEGYEKEWHFNGKNRIASYTNVPPGKYKFRVQSLDEANPELISGRTLAITVLPPWWLNGLTCIVYILAGIGLLILAWKVVLFILKRKSDVYIDRRLSALKIKFFTTIPHELRTPLMLIKAPLQELKEKESFSSKGKWYVDLIEMNTGQMLQSVNQILGFQKIHNGKMHLNVSLIDLNEIMNSFYKEFRILSEENEVTYSFHLTDNVIMLWADKEKLNSVIRNIISNAFKFTPSGKSITVSTGITKNGKKCYIRIEDSSSIEIPGNKTSKISERLSQGEISWDPHYQDTDIDLALSKELIHLHHGSIIVKSRENQGTVFTVELLLGKKHYKNSEVAFCMESNDKPEIDKEPQPAVNEEQPQLQPATTAPDEPTDDIVENTPPTVLIVEDNKDLVNLLKWQLEDTYNVDVAMNGIEGLKKMNKIHPDMVLTDQMMPEMSGMEMLKRIRRDFRISHIPVIILTAKSDENNKTKAIKMGAKAYISKPFSKEYLMAQLERLLAERQLFREQLWSQTGNKEQDSYGRYLVKKDILFLAKIHRVIEENLDNSEFNIDDIAANIGLSRSAFFKKLQTLTGFAPVDL</sequence>
<keyword evidence="1" id="KW-0597">Phosphoprotein</keyword>
<evidence type="ECO:0000259" key="6">
    <source>
        <dbReference type="PROSITE" id="PS50110"/>
    </source>
</evidence>
<dbReference type="Gene3D" id="3.30.565.10">
    <property type="entry name" value="Histidine kinase-like ATPase, C-terminal domain"/>
    <property type="match status" value="1"/>
</dbReference>
<dbReference type="InterPro" id="IPR011110">
    <property type="entry name" value="Reg_prop"/>
</dbReference>
<dbReference type="Pfam" id="PF02518">
    <property type="entry name" value="HATPase_c"/>
    <property type="match status" value="1"/>
</dbReference>
<feature type="region of interest" description="Disordered" evidence="2">
    <location>
        <begin position="1190"/>
        <end position="1223"/>
    </location>
</feature>
<dbReference type="Gene3D" id="1.10.287.130">
    <property type="match status" value="1"/>
</dbReference>
<dbReference type="SUPFAM" id="SSF63829">
    <property type="entry name" value="Calcium-dependent phosphotriesterase"/>
    <property type="match status" value="1"/>
</dbReference>
<dbReference type="PANTHER" id="PTHR43547">
    <property type="entry name" value="TWO-COMPONENT HISTIDINE KINASE"/>
    <property type="match status" value="1"/>
</dbReference>
<dbReference type="InterPro" id="IPR036097">
    <property type="entry name" value="HisK_dim/P_sf"/>
</dbReference>
<evidence type="ECO:0000259" key="4">
    <source>
        <dbReference type="PROSITE" id="PS01124"/>
    </source>
</evidence>
<dbReference type="SMART" id="SM00387">
    <property type="entry name" value="HATPase_c"/>
    <property type="match status" value="1"/>
</dbReference>
<dbReference type="InterPro" id="IPR036890">
    <property type="entry name" value="HATPase_C_sf"/>
</dbReference>
<evidence type="ECO:0000259" key="5">
    <source>
        <dbReference type="PROSITE" id="PS50109"/>
    </source>
</evidence>
<dbReference type="EMBL" id="SNRY01001918">
    <property type="protein sequence ID" value="KAA6327859.1"/>
    <property type="molecule type" value="Genomic_DNA"/>
</dbReference>
<dbReference type="Pfam" id="PF07495">
    <property type="entry name" value="Y_Y_Y"/>
    <property type="match status" value="1"/>
</dbReference>
<evidence type="ECO:0000256" key="1">
    <source>
        <dbReference type="ARBA" id="ARBA00022553"/>
    </source>
</evidence>
<dbReference type="SUPFAM" id="SSF50998">
    <property type="entry name" value="Quinoprotein alcohol dehydrogenase-like"/>
    <property type="match status" value="1"/>
</dbReference>
<name>A0A5J4R2E0_9ZZZZ</name>
<organism evidence="7">
    <name type="scientific">termite gut metagenome</name>
    <dbReference type="NCBI Taxonomy" id="433724"/>
    <lineage>
        <taxon>unclassified sequences</taxon>
        <taxon>metagenomes</taxon>
        <taxon>organismal metagenomes</taxon>
    </lineage>
</organism>
<dbReference type="PANTHER" id="PTHR43547:SF2">
    <property type="entry name" value="HYBRID SIGNAL TRANSDUCTION HISTIDINE KINASE C"/>
    <property type="match status" value="1"/>
</dbReference>
<dbReference type="InterPro" id="IPR011123">
    <property type="entry name" value="Y_Y_Y"/>
</dbReference>
<dbReference type="SUPFAM" id="SSF52172">
    <property type="entry name" value="CheY-like"/>
    <property type="match status" value="1"/>
</dbReference>
<dbReference type="SMART" id="SM00388">
    <property type="entry name" value="HisKA"/>
    <property type="match status" value="1"/>
</dbReference>
<dbReference type="Pfam" id="PF07494">
    <property type="entry name" value="Reg_prop"/>
    <property type="match status" value="2"/>
</dbReference>
<dbReference type="Pfam" id="PF00512">
    <property type="entry name" value="HisKA"/>
    <property type="match status" value="1"/>
</dbReference>
<comment type="caution">
    <text evidence="7">The sequence shown here is derived from an EMBL/GenBank/DDBJ whole genome shotgun (WGS) entry which is preliminary data.</text>
</comment>
<accession>A0A5J4R2E0</accession>
<dbReference type="InterPro" id="IPR013783">
    <property type="entry name" value="Ig-like_fold"/>
</dbReference>
<evidence type="ECO:0000313" key="7">
    <source>
        <dbReference type="EMBL" id="KAA6327859.1"/>
    </source>
</evidence>
<dbReference type="PROSITE" id="PS50109">
    <property type="entry name" value="HIS_KIN"/>
    <property type="match status" value="1"/>
</dbReference>
<dbReference type="InterPro" id="IPR003594">
    <property type="entry name" value="HATPase_dom"/>
</dbReference>
<dbReference type="InterPro" id="IPR005467">
    <property type="entry name" value="His_kinase_dom"/>
</dbReference>
<dbReference type="CDD" id="cd00082">
    <property type="entry name" value="HisKA"/>
    <property type="match status" value="1"/>
</dbReference>
<dbReference type="InterPro" id="IPR011006">
    <property type="entry name" value="CheY-like_superfamily"/>
</dbReference>
<dbReference type="GO" id="GO:0043565">
    <property type="term" value="F:sequence-specific DNA binding"/>
    <property type="evidence" value="ECO:0007669"/>
    <property type="project" value="InterPro"/>
</dbReference>
<dbReference type="SUPFAM" id="SSF47384">
    <property type="entry name" value="Homodimeric domain of signal transducing histidine kinase"/>
    <property type="match status" value="1"/>
</dbReference>
<keyword evidence="7" id="KW-0808">Transferase</keyword>
<dbReference type="InterPro" id="IPR015943">
    <property type="entry name" value="WD40/YVTN_repeat-like_dom_sf"/>
</dbReference>
<dbReference type="GO" id="GO:0003700">
    <property type="term" value="F:DNA-binding transcription factor activity"/>
    <property type="evidence" value="ECO:0007669"/>
    <property type="project" value="InterPro"/>
</dbReference>
<feature type="transmembrane region" description="Helical" evidence="3">
    <location>
        <begin position="902"/>
        <end position="931"/>
    </location>
</feature>
<keyword evidence="3" id="KW-1133">Transmembrane helix</keyword>
<dbReference type="Gene3D" id="2.130.10.10">
    <property type="entry name" value="YVTN repeat-like/Quinoprotein amine dehydrogenase"/>
    <property type="match status" value="3"/>
</dbReference>
<dbReference type="InterPro" id="IPR001789">
    <property type="entry name" value="Sig_transdc_resp-reg_receiver"/>
</dbReference>
<dbReference type="Gene3D" id="3.40.50.2300">
    <property type="match status" value="1"/>
</dbReference>
<dbReference type="EC" id="2.7.13.3" evidence="7"/>
<dbReference type="InterPro" id="IPR003661">
    <property type="entry name" value="HisK_dim/P_dom"/>
</dbReference>
<dbReference type="Gene3D" id="2.60.40.10">
    <property type="entry name" value="Immunoglobulins"/>
    <property type="match status" value="1"/>
</dbReference>
<dbReference type="PROSITE" id="PS01124">
    <property type="entry name" value="HTH_ARAC_FAMILY_2"/>
    <property type="match status" value="1"/>
</dbReference>
<keyword evidence="3" id="KW-0812">Transmembrane</keyword>
<dbReference type="FunFam" id="2.60.40.10:FF:000791">
    <property type="entry name" value="Two-component system sensor histidine kinase/response regulator"/>
    <property type="match status" value="1"/>
</dbReference>
<feature type="domain" description="Histidine kinase" evidence="5">
    <location>
        <begin position="953"/>
        <end position="1173"/>
    </location>
</feature>
<dbReference type="InterPro" id="IPR018060">
    <property type="entry name" value="HTH_AraC"/>
</dbReference>
<evidence type="ECO:0000256" key="2">
    <source>
        <dbReference type="SAM" id="MobiDB-lite"/>
    </source>
</evidence>
<protein>
    <submittedName>
        <fullName evidence="7">Sensor histidine kinase TmoS</fullName>
        <ecNumber evidence="7">2.7.13.3</ecNumber>
    </submittedName>
</protein>
<dbReference type="PROSITE" id="PS50110">
    <property type="entry name" value="RESPONSE_REGULATORY"/>
    <property type="match status" value="1"/>
</dbReference>
<feature type="non-terminal residue" evidence="7">
    <location>
        <position position="1425"/>
    </location>
</feature>
<reference evidence="7" key="1">
    <citation type="submission" date="2019-03" db="EMBL/GenBank/DDBJ databases">
        <title>Single cell metagenomics reveals metabolic interactions within the superorganism composed of flagellate Streblomastix strix and complex community of Bacteroidetes bacteria on its surface.</title>
        <authorList>
            <person name="Treitli S.C."/>
            <person name="Kolisko M."/>
            <person name="Husnik F."/>
            <person name="Keeling P."/>
            <person name="Hampl V."/>
        </authorList>
    </citation>
    <scope>NUCLEOTIDE SEQUENCE</scope>
    <source>
        <strain evidence="7">STM</strain>
    </source>
</reference>
<dbReference type="InterPro" id="IPR011047">
    <property type="entry name" value="Quinoprotein_ADH-like_sf"/>
</dbReference>
<dbReference type="Pfam" id="PF00072">
    <property type="entry name" value="Response_reg"/>
    <property type="match status" value="1"/>
</dbReference>
<feature type="domain" description="HTH araC/xylS-type" evidence="4">
    <location>
        <begin position="1379"/>
        <end position="1425"/>
    </location>
</feature>
<dbReference type="SMART" id="SM00448">
    <property type="entry name" value="REC"/>
    <property type="match status" value="1"/>
</dbReference>
<feature type="domain" description="Response regulatory" evidence="6">
    <location>
        <begin position="1229"/>
        <end position="1344"/>
    </location>
</feature>
<evidence type="ECO:0000256" key="3">
    <source>
        <dbReference type="SAM" id="Phobius"/>
    </source>
</evidence>
<keyword evidence="3" id="KW-0472">Membrane</keyword>
<keyword evidence="7" id="KW-0418">Kinase</keyword>
<gene>
    <name evidence="7" type="ORF">EZS27_023183</name>
</gene>
<dbReference type="SUPFAM" id="SSF55874">
    <property type="entry name" value="ATPase domain of HSP90 chaperone/DNA topoisomerase II/histidine kinase"/>
    <property type="match status" value="1"/>
</dbReference>
<dbReference type="GO" id="GO:0000155">
    <property type="term" value="F:phosphorelay sensor kinase activity"/>
    <property type="evidence" value="ECO:0007669"/>
    <property type="project" value="InterPro"/>
</dbReference>